<reference evidence="2 3" key="1">
    <citation type="submission" date="2008-07" db="EMBL/GenBank/DDBJ databases">
        <authorList>
            <person name="El-Sayed N."/>
            <person name="Caler E."/>
            <person name="Inman J."/>
            <person name="Amedeo P."/>
            <person name="Hass B."/>
            <person name="Wortman J."/>
        </authorList>
    </citation>
    <scope>NUCLEOTIDE SEQUENCE [LARGE SCALE GENOMIC DNA]</scope>
    <source>
        <strain evidence="3">ATCC 50983 / TXsc</strain>
    </source>
</reference>
<name>C5LNV2_PERM5</name>
<gene>
    <name evidence="2" type="ORF">Pmar_PMAR002628</name>
</gene>
<dbReference type="GeneID" id="9040124"/>
<keyword evidence="3" id="KW-1185">Reference proteome</keyword>
<dbReference type="Proteomes" id="UP000007800">
    <property type="component" value="Unassembled WGS sequence"/>
</dbReference>
<dbReference type="AlphaFoldDB" id="C5LNV2"/>
<feature type="region of interest" description="Disordered" evidence="1">
    <location>
        <begin position="122"/>
        <end position="141"/>
    </location>
</feature>
<sequence length="868" mass="95655">MNSTTLKNAVNGVGSCLKAAGGGILAGATTLVAAPIVGVKEKGAGGSFTGLAKGTDVTIILNNIETTIIILLHILRLLYEFNNILWRHIRGVGRSTTIIDFKSEWDNATQCCKKAELAKEPPRLETPANPAVAAVEEEEEEDEDKKIEMEALVLRDDLITFMRKIEAEQAVQASQVIVVLSEVIDEDEFSSRRQLRRLSRRNDTPRGGIENKDFTKDEGGGILYSMSTFTFHSTSMSITHAGAMESEIIHQPARELPRRKDAGRSSALLLASTPPAAAQGLHQGRVQSAVVDFTVEPMTWADSREPPTEKLSEVSMAVTQIRNILAIAMAATKNDIEACNMAIESGAELDSSHPRNGFTPLQTAEVFGRISDEVDPEGTVQVVKGDPHPTPVRRRSPYRRVYLSSTSGREDLFLGAFVPVYTYVVDRVLGVLDTSCLFVEYGGMEKLPRRRRRVDRSMLPINSIINLMKDRMASREYDTSLDIISRVVNYYPHQTLSRSRVAAEGHGNGFEGDGISSSVEALCCIAVGCNGEEDGARDGFGNGGKIHVEDRHHMIRFLCLDAFYKLQWVHLLMGVLLLALDMLQRIGDDSQSTESGASPCPSSTPSTVLSDAVEHVLWWFERTTSVKRLHNDGAQQAEWGLPGAKTLTRRVKGEDLGRQTIAAGVKIAPFAKPLRKRDGSSSSVAEELGNMSVADRDHRAKMSPRWLSMTVLVCVRKWLTCLMVVVGTMLSLTKATVMERTPLMDPMQSQAFLMNILLIVLNWPVDFDTLLMGAPVASEASSSSHRYPGMLAHLKTVMLNICRDDDYIVMAEAKPIVLWYLVTHNDHVRAIVYRVMNARAPGGVHEEVSVVGCRDRTREALGTHKRRP</sequence>
<evidence type="ECO:0000313" key="2">
    <source>
        <dbReference type="EMBL" id="EER01593.1"/>
    </source>
</evidence>
<evidence type="ECO:0000256" key="1">
    <source>
        <dbReference type="SAM" id="MobiDB-lite"/>
    </source>
</evidence>
<dbReference type="RefSeq" id="XP_002768875.1">
    <property type="nucleotide sequence ID" value="XM_002768829.1"/>
</dbReference>
<protein>
    <submittedName>
        <fullName evidence="2">Uncharacterized protein</fullName>
    </submittedName>
</protein>
<dbReference type="EMBL" id="GG683907">
    <property type="protein sequence ID" value="EER01593.1"/>
    <property type="molecule type" value="Genomic_DNA"/>
</dbReference>
<dbReference type="InParanoid" id="C5LNV2"/>
<organism evidence="3">
    <name type="scientific">Perkinsus marinus (strain ATCC 50983 / TXsc)</name>
    <dbReference type="NCBI Taxonomy" id="423536"/>
    <lineage>
        <taxon>Eukaryota</taxon>
        <taxon>Sar</taxon>
        <taxon>Alveolata</taxon>
        <taxon>Perkinsozoa</taxon>
        <taxon>Perkinsea</taxon>
        <taxon>Perkinsida</taxon>
        <taxon>Perkinsidae</taxon>
        <taxon>Perkinsus</taxon>
    </lineage>
</organism>
<evidence type="ECO:0000313" key="3">
    <source>
        <dbReference type="Proteomes" id="UP000007800"/>
    </source>
</evidence>
<proteinExistence type="predicted"/>
<accession>C5LNV2</accession>